<evidence type="ECO:0000313" key="3">
    <source>
        <dbReference type="Proteomes" id="UP000011064"/>
    </source>
</evidence>
<name>L8FMW6_PSED2</name>
<protein>
    <submittedName>
        <fullName evidence="2">Uncharacterized protein</fullName>
    </submittedName>
</protein>
<feature type="region of interest" description="Disordered" evidence="1">
    <location>
        <begin position="84"/>
        <end position="108"/>
    </location>
</feature>
<dbReference type="Proteomes" id="UP000011064">
    <property type="component" value="Unassembled WGS sequence"/>
</dbReference>
<dbReference type="VEuPathDB" id="FungiDB:GMDG_05066"/>
<proteinExistence type="predicted"/>
<organism evidence="2 3">
    <name type="scientific">Pseudogymnoascus destructans (strain ATCC MYA-4855 / 20631-21)</name>
    <name type="common">Bat white-nose syndrome fungus</name>
    <name type="synonym">Geomyces destructans</name>
    <dbReference type="NCBI Taxonomy" id="658429"/>
    <lineage>
        <taxon>Eukaryota</taxon>
        <taxon>Fungi</taxon>
        <taxon>Dikarya</taxon>
        <taxon>Ascomycota</taxon>
        <taxon>Pezizomycotina</taxon>
        <taxon>Leotiomycetes</taxon>
        <taxon>Thelebolales</taxon>
        <taxon>Thelebolaceae</taxon>
        <taxon>Pseudogymnoascus</taxon>
    </lineage>
</organism>
<evidence type="ECO:0000256" key="1">
    <source>
        <dbReference type="SAM" id="MobiDB-lite"/>
    </source>
</evidence>
<evidence type="ECO:0000313" key="2">
    <source>
        <dbReference type="EMBL" id="ELR01884.1"/>
    </source>
</evidence>
<keyword evidence="3" id="KW-1185">Reference proteome</keyword>
<reference evidence="3" key="1">
    <citation type="submission" date="2010-09" db="EMBL/GenBank/DDBJ databases">
        <title>The genome sequence of Geomyces destructans 20631-21.</title>
        <authorList>
            <consortium name="The Broad Institute Genome Sequencing Platform"/>
            <person name="Cuomo C.A."/>
            <person name="Blehert D.S."/>
            <person name="Lorch J.M."/>
            <person name="Young S.K."/>
            <person name="Zeng Q."/>
            <person name="Gargeya S."/>
            <person name="Fitzgerald M."/>
            <person name="Haas B."/>
            <person name="Abouelleil A."/>
            <person name="Alvarado L."/>
            <person name="Arachchi H.M."/>
            <person name="Berlin A."/>
            <person name="Brown A."/>
            <person name="Chapman S.B."/>
            <person name="Chen Z."/>
            <person name="Dunbar C."/>
            <person name="Freedman E."/>
            <person name="Gearin G."/>
            <person name="Gellesch M."/>
            <person name="Goldberg J."/>
            <person name="Griggs A."/>
            <person name="Gujja S."/>
            <person name="Heiman D."/>
            <person name="Howarth C."/>
            <person name="Larson L."/>
            <person name="Lui A."/>
            <person name="MacDonald P.J.P."/>
            <person name="Montmayeur A."/>
            <person name="Murphy C."/>
            <person name="Neiman D."/>
            <person name="Pearson M."/>
            <person name="Priest M."/>
            <person name="Roberts A."/>
            <person name="Saif S."/>
            <person name="Shea T."/>
            <person name="Shenoy N."/>
            <person name="Sisk P."/>
            <person name="Stolte C."/>
            <person name="Sykes S."/>
            <person name="Wortman J."/>
            <person name="Nusbaum C."/>
            <person name="Birren B."/>
        </authorList>
    </citation>
    <scope>NUCLEOTIDE SEQUENCE [LARGE SCALE GENOMIC DNA]</scope>
    <source>
        <strain evidence="3">ATCC MYA-4855 / 20631-21</strain>
    </source>
</reference>
<dbReference type="EMBL" id="GL573269">
    <property type="protein sequence ID" value="ELR01884.1"/>
    <property type="molecule type" value="Genomic_DNA"/>
</dbReference>
<dbReference type="InParanoid" id="L8FMW6"/>
<gene>
    <name evidence="2" type="ORF">GMDG_05066</name>
</gene>
<dbReference type="HOGENOM" id="CLU_2198077_0_0_1"/>
<accession>L8FMW6</accession>
<sequence>MPYIYKGLIRVLSPHYREKSTSVVAAVARKFIPLSSNTFPSNIPITPPLRLWADPNTHRTTPMVRMRSVLEIYVSDDIRGLQNGGIGGADQDSEESFAESAHETIYIR</sequence>
<dbReference type="AlphaFoldDB" id="L8FMW6"/>